<reference evidence="3" key="1">
    <citation type="submission" date="2025-08" db="UniProtKB">
        <authorList>
            <consortium name="RefSeq"/>
        </authorList>
    </citation>
    <scope>IDENTIFICATION</scope>
    <source>
        <strain evidence="3">Aabys</strain>
        <tissue evidence="3">Whole body</tissue>
    </source>
</reference>
<keyword evidence="1" id="KW-0812">Transmembrane</keyword>
<evidence type="ECO:0000313" key="2">
    <source>
        <dbReference type="Proteomes" id="UP001652621"/>
    </source>
</evidence>
<dbReference type="GeneID" id="131806558"/>
<feature type="transmembrane region" description="Helical" evidence="1">
    <location>
        <begin position="30"/>
        <end position="51"/>
    </location>
</feature>
<organism evidence="2 3">
    <name type="scientific">Musca domestica</name>
    <name type="common">House fly</name>
    <dbReference type="NCBI Taxonomy" id="7370"/>
    <lineage>
        <taxon>Eukaryota</taxon>
        <taxon>Metazoa</taxon>
        <taxon>Ecdysozoa</taxon>
        <taxon>Arthropoda</taxon>
        <taxon>Hexapoda</taxon>
        <taxon>Insecta</taxon>
        <taxon>Pterygota</taxon>
        <taxon>Neoptera</taxon>
        <taxon>Endopterygota</taxon>
        <taxon>Diptera</taxon>
        <taxon>Brachycera</taxon>
        <taxon>Muscomorpha</taxon>
        <taxon>Muscoidea</taxon>
        <taxon>Muscidae</taxon>
        <taxon>Musca</taxon>
    </lineage>
</organism>
<dbReference type="Proteomes" id="UP001652621">
    <property type="component" value="Unplaced"/>
</dbReference>
<keyword evidence="1" id="KW-0472">Membrane</keyword>
<proteinExistence type="predicted"/>
<name>A0ABM3VLT5_MUSDO</name>
<accession>A0ABM3VLT5</accession>
<evidence type="ECO:0000256" key="1">
    <source>
        <dbReference type="SAM" id="Phobius"/>
    </source>
</evidence>
<dbReference type="RefSeq" id="XP_058986765.1">
    <property type="nucleotide sequence ID" value="XM_059130782.1"/>
</dbReference>
<gene>
    <name evidence="3" type="primary">LOC131806558</name>
</gene>
<keyword evidence="2" id="KW-1185">Reference proteome</keyword>
<keyword evidence="1" id="KW-1133">Transmembrane helix</keyword>
<protein>
    <submittedName>
        <fullName evidence="3">Uncharacterized protein LOC131806558</fullName>
    </submittedName>
</protein>
<sequence>MLIKHESFDVSQRRKSDRRLYEPGQGKYPYLKFILIPAVIGFMLLCILMNVDFSQNPGKLHGPNQITVEIEMKNKKLTASIEKSPKFLGFHNEQVKRTEQITSNNFNELAANFPEIKVNSLVIGSRLPEGNKNQRRQRIIKIQRKNIDALPTKNLKTKCRS</sequence>
<evidence type="ECO:0000313" key="3">
    <source>
        <dbReference type="RefSeq" id="XP_058986765.1"/>
    </source>
</evidence>